<comment type="caution">
    <text evidence="2">The sequence shown here is derived from an EMBL/GenBank/DDBJ whole genome shotgun (WGS) entry which is preliminary data.</text>
</comment>
<evidence type="ECO:0000313" key="3">
    <source>
        <dbReference type="Proteomes" id="UP000178577"/>
    </source>
</evidence>
<protein>
    <submittedName>
        <fullName evidence="2">Uncharacterized protein</fullName>
    </submittedName>
</protein>
<proteinExistence type="predicted"/>
<accession>A0A1F5GCF6</accession>
<reference evidence="2 3" key="1">
    <citation type="journal article" date="2016" name="Nat. Commun.">
        <title>Thousands of microbial genomes shed light on interconnected biogeochemical processes in an aquifer system.</title>
        <authorList>
            <person name="Anantharaman K."/>
            <person name="Brown C.T."/>
            <person name="Hug L.A."/>
            <person name="Sharon I."/>
            <person name="Castelle C.J."/>
            <person name="Probst A.J."/>
            <person name="Thomas B.C."/>
            <person name="Singh A."/>
            <person name="Wilkins M.J."/>
            <person name="Karaoz U."/>
            <person name="Brodie E.L."/>
            <person name="Williams K.H."/>
            <person name="Hubbard S.S."/>
            <person name="Banfield J.F."/>
        </authorList>
    </citation>
    <scope>NUCLEOTIDE SEQUENCE [LARGE SCALE GENOMIC DNA]</scope>
</reference>
<dbReference type="AlphaFoldDB" id="A0A1F5GCF6"/>
<evidence type="ECO:0000313" key="2">
    <source>
        <dbReference type="EMBL" id="OGD89562.1"/>
    </source>
</evidence>
<feature type="region of interest" description="Disordered" evidence="1">
    <location>
        <begin position="77"/>
        <end position="117"/>
    </location>
</feature>
<dbReference type="Proteomes" id="UP000178577">
    <property type="component" value="Unassembled WGS sequence"/>
</dbReference>
<sequence length="117" mass="13044">MYPPFIISTMGERVYEHRHPKSEPGEVSVTDAELVIDPGGQEHLVFDVESNCDRALEAAIDVIGEATGTALESYREFGEERRGSSQTAFSSGRWNATWEPKGPKPNWRKAPENPNLN</sequence>
<gene>
    <name evidence="2" type="ORF">A2693_02415</name>
</gene>
<evidence type="ECO:0000256" key="1">
    <source>
        <dbReference type="SAM" id="MobiDB-lite"/>
    </source>
</evidence>
<name>A0A1F5GCF6_9BACT</name>
<organism evidence="2 3">
    <name type="scientific">Candidatus Curtissbacteria bacterium RIFCSPHIGHO2_01_FULL_40_12</name>
    <dbReference type="NCBI Taxonomy" id="1797710"/>
    <lineage>
        <taxon>Bacteria</taxon>
        <taxon>Candidatus Curtissiibacteriota</taxon>
    </lineage>
</organism>
<dbReference type="EMBL" id="MFAY01000005">
    <property type="protein sequence ID" value="OGD89562.1"/>
    <property type="molecule type" value="Genomic_DNA"/>
</dbReference>
<feature type="compositionally biased region" description="Polar residues" evidence="1">
    <location>
        <begin position="84"/>
        <end position="94"/>
    </location>
</feature>